<dbReference type="Pfam" id="PF00681">
    <property type="entry name" value="Plectin"/>
    <property type="match status" value="1"/>
</dbReference>
<feature type="compositionally biased region" description="Basic and acidic residues" evidence="10">
    <location>
        <begin position="3248"/>
        <end position="3261"/>
    </location>
</feature>
<protein>
    <recommendedName>
        <fullName evidence="15">Microtubule-actin cross-linking factor 1</fullName>
    </recommendedName>
</protein>
<dbReference type="InterPro" id="IPR043197">
    <property type="entry name" value="Plakin"/>
</dbReference>
<evidence type="ECO:0000256" key="6">
    <source>
        <dbReference type="ARBA" id="ARBA00022737"/>
    </source>
</evidence>
<dbReference type="GO" id="GO:0005737">
    <property type="term" value="C:cytoplasm"/>
    <property type="evidence" value="ECO:0007669"/>
    <property type="project" value="UniProtKB-SubCell"/>
</dbReference>
<dbReference type="SUPFAM" id="SSF47576">
    <property type="entry name" value="Calponin-homology domain, CH-domain"/>
    <property type="match status" value="1"/>
</dbReference>
<feature type="domain" description="Calponin-homology (CH)" evidence="12">
    <location>
        <begin position="164"/>
        <end position="267"/>
    </location>
</feature>
<accession>A0ABD2J679</accession>
<feature type="compositionally biased region" description="Basic and acidic residues" evidence="10">
    <location>
        <begin position="1467"/>
        <end position="1522"/>
    </location>
</feature>
<feature type="region of interest" description="Disordered" evidence="10">
    <location>
        <begin position="1467"/>
        <end position="1533"/>
    </location>
</feature>
<dbReference type="EMBL" id="JBICCN010000232">
    <property type="protein sequence ID" value="KAL3085373.1"/>
    <property type="molecule type" value="Genomic_DNA"/>
</dbReference>
<dbReference type="Gene3D" id="1.10.418.10">
    <property type="entry name" value="Calponin-like domain"/>
    <property type="match status" value="2"/>
</dbReference>
<evidence type="ECO:0000256" key="2">
    <source>
        <dbReference type="ARBA" id="ARBA00022443"/>
    </source>
</evidence>
<name>A0ABD2J679_HETSC</name>
<dbReference type="InterPro" id="IPR018159">
    <property type="entry name" value="Spectrin/alpha-actinin"/>
</dbReference>
<evidence type="ECO:0000256" key="1">
    <source>
        <dbReference type="ARBA" id="ARBA00004496"/>
    </source>
</evidence>
<dbReference type="PROSITE" id="PS50021">
    <property type="entry name" value="CH"/>
    <property type="match status" value="2"/>
</dbReference>
<evidence type="ECO:0000256" key="7">
    <source>
        <dbReference type="ARBA" id="ARBA00023203"/>
    </source>
</evidence>
<dbReference type="Pfam" id="PF00307">
    <property type="entry name" value="CH"/>
    <property type="match status" value="2"/>
</dbReference>
<dbReference type="PROSITE" id="PS50002">
    <property type="entry name" value="SH3"/>
    <property type="match status" value="1"/>
</dbReference>
<gene>
    <name evidence="13" type="ORF">niasHS_010442</name>
</gene>
<dbReference type="InterPro" id="IPR041615">
    <property type="entry name" value="Desmoplakin_SH3"/>
</dbReference>
<dbReference type="Gene3D" id="1.20.58.60">
    <property type="match status" value="5"/>
</dbReference>
<dbReference type="GO" id="GO:0005874">
    <property type="term" value="C:microtubule"/>
    <property type="evidence" value="ECO:0007669"/>
    <property type="project" value="UniProtKB-KW"/>
</dbReference>
<dbReference type="SMART" id="SM00150">
    <property type="entry name" value="SPEC"/>
    <property type="match status" value="5"/>
</dbReference>
<dbReference type="InterPro" id="IPR002017">
    <property type="entry name" value="Spectrin_repeat"/>
</dbReference>
<dbReference type="InterPro" id="IPR001101">
    <property type="entry name" value="Plectin_repeat"/>
</dbReference>
<dbReference type="InterPro" id="IPR001715">
    <property type="entry name" value="CH_dom"/>
</dbReference>
<evidence type="ECO:0000256" key="9">
    <source>
        <dbReference type="SAM" id="Coils"/>
    </source>
</evidence>
<feature type="compositionally biased region" description="Low complexity" evidence="10">
    <location>
        <begin position="1"/>
        <end position="14"/>
    </location>
</feature>
<feature type="compositionally biased region" description="Low complexity" evidence="10">
    <location>
        <begin position="3426"/>
        <end position="3436"/>
    </location>
</feature>
<proteinExistence type="predicted"/>
<dbReference type="GO" id="GO:0003779">
    <property type="term" value="F:actin binding"/>
    <property type="evidence" value="ECO:0007669"/>
    <property type="project" value="UniProtKB-KW"/>
</dbReference>
<evidence type="ECO:0000256" key="5">
    <source>
        <dbReference type="ARBA" id="ARBA00022701"/>
    </source>
</evidence>
<feature type="compositionally biased region" description="Low complexity" evidence="10">
    <location>
        <begin position="3264"/>
        <end position="3281"/>
    </location>
</feature>
<dbReference type="Pfam" id="PF00435">
    <property type="entry name" value="Spectrin"/>
    <property type="match status" value="1"/>
</dbReference>
<evidence type="ECO:0000259" key="12">
    <source>
        <dbReference type="PROSITE" id="PS50021"/>
    </source>
</evidence>
<organism evidence="13 14">
    <name type="scientific">Heterodera schachtii</name>
    <name type="common">Sugarbeet cyst nematode worm</name>
    <name type="synonym">Tylenchus schachtii</name>
    <dbReference type="NCBI Taxonomy" id="97005"/>
    <lineage>
        <taxon>Eukaryota</taxon>
        <taxon>Metazoa</taxon>
        <taxon>Ecdysozoa</taxon>
        <taxon>Nematoda</taxon>
        <taxon>Chromadorea</taxon>
        <taxon>Rhabditida</taxon>
        <taxon>Tylenchina</taxon>
        <taxon>Tylenchomorpha</taxon>
        <taxon>Tylenchoidea</taxon>
        <taxon>Heteroderidae</taxon>
        <taxon>Heteroderinae</taxon>
        <taxon>Heterodera</taxon>
    </lineage>
</organism>
<dbReference type="PROSITE" id="PS00019">
    <property type="entry name" value="ACTININ_1"/>
    <property type="match status" value="1"/>
</dbReference>
<dbReference type="CDD" id="cd00176">
    <property type="entry name" value="SPEC"/>
    <property type="match status" value="2"/>
</dbReference>
<reference evidence="13 14" key="1">
    <citation type="submission" date="2024-10" db="EMBL/GenBank/DDBJ databases">
        <authorList>
            <person name="Kim D."/>
        </authorList>
    </citation>
    <scope>NUCLEOTIDE SEQUENCE [LARGE SCALE GENOMIC DNA]</scope>
    <source>
        <strain evidence="13">Taebaek</strain>
    </source>
</reference>
<dbReference type="PANTHER" id="PTHR23169:SF23">
    <property type="entry name" value="SHORT STOP, ISOFORM H"/>
    <property type="match status" value="1"/>
</dbReference>
<feature type="region of interest" description="Disordered" evidence="10">
    <location>
        <begin position="287"/>
        <end position="314"/>
    </location>
</feature>
<evidence type="ECO:0000256" key="4">
    <source>
        <dbReference type="ARBA" id="ARBA00022553"/>
    </source>
</evidence>
<feature type="coiled-coil region" evidence="9">
    <location>
        <begin position="1164"/>
        <end position="1191"/>
    </location>
</feature>
<feature type="domain" description="SH3" evidence="11">
    <location>
        <begin position="851"/>
        <end position="909"/>
    </location>
</feature>
<dbReference type="PROSITE" id="PS00020">
    <property type="entry name" value="ACTININ_2"/>
    <property type="match status" value="1"/>
</dbReference>
<dbReference type="CDD" id="cd21188">
    <property type="entry name" value="CH_PLEC-like_rpt1"/>
    <property type="match status" value="1"/>
</dbReference>
<dbReference type="Gene3D" id="3.90.1290.10">
    <property type="entry name" value="Plakin repeat"/>
    <property type="match status" value="9"/>
</dbReference>
<dbReference type="Gene3D" id="2.30.30.40">
    <property type="entry name" value="SH3 Domains"/>
    <property type="match status" value="1"/>
</dbReference>
<evidence type="ECO:0008006" key="15">
    <source>
        <dbReference type="Google" id="ProtNLM"/>
    </source>
</evidence>
<keyword evidence="6" id="KW-0677">Repeat</keyword>
<dbReference type="Proteomes" id="UP001620645">
    <property type="component" value="Unassembled WGS sequence"/>
</dbReference>
<feature type="region of interest" description="Disordered" evidence="10">
    <location>
        <begin position="1415"/>
        <end position="1442"/>
    </location>
</feature>
<feature type="coiled-coil region" evidence="9">
    <location>
        <begin position="1047"/>
        <end position="1074"/>
    </location>
</feature>
<evidence type="ECO:0000256" key="10">
    <source>
        <dbReference type="SAM" id="MobiDB-lite"/>
    </source>
</evidence>
<feature type="compositionally biased region" description="Gly residues" evidence="10">
    <location>
        <begin position="3407"/>
        <end position="3423"/>
    </location>
</feature>
<keyword evidence="7" id="KW-0009">Actin-binding</keyword>
<keyword evidence="5" id="KW-0493">Microtubule</keyword>
<feature type="compositionally biased region" description="Low complexity" evidence="10">
    <location>
        <begin position="22"/>
        <end position="31"/>
    </location>
</feature>
<feature type="region of interest" description="Disordered" evidence="10">
    <location>
        <begin position="1"/>
        <end position="41"/>
    </location>
</feature>
<keyword evidence="14" id="KW-1185">Reference proteome</keyword>
<dbReference type="InterPro" id="IPR001452">
    <property type="entry name" value="SH3_domain"/>
</dbReference>
<keyword evidence="4" id="KW-0597">Phosphoprotein</keyword>
<sequence length="3546" mass="397978">MPSSNGPSSATSASQNAVQKASKSGTSSGSGWHHQNQNRPVSVVTNVSRFTTFVYAPPTPATTAAVPRSNSQMTSSSQSSTNGCVSPPTVSSPSFSSSSVRKNYENGISTGGGGAATPAAALHHHQRHHSYQQQQQQQYGDAAETECLEHYESNLEKYKDERDTIQKKTFTKWVNQHLIKTDRKVEDLFMDLRDGFNLITLLEVLTDQHLHRENGTTRFHRIQNVQRCLDTLRRRNVKLVNIRPEDIVEGNGKLTLGLIWTIILSFQVSMINQREIGLKQALAASSRPHQTSSASDIDRTTNNGTPQANAASTAAAATAPTSHLALLTAREALLKWARHVTSGYPGVNVANFSGSWKDGLAFCALLHFYRPRLINWEEICAQKPLDRLRNAFDAFETEFGVAKLLDPEDVCEVDTPDERSLITYISQLHNRLVDEPKGNLDDLVSRLTRGIGITNEKLDHLLTRIDAVDAAAERGERIELLERQVREIGDDLHMLKPPIDELFLDVDTLRQHRHADAADFNKQVIGLEQRRTAYLGRLEDELMRRLGLSQGARYVTERYSTASSGTRGNAFRRVEDAIQWIRDRMHKLNSMQFSETLEVLEQIFEQHKLDNRDIQDFRQTVDECIARQAEVSAEDSYDYCELLKMMESEYQQLRELSAGRMVDLDSLIAFIRAAQLELLWIHQREELEVTRNWSDLERLDIPMLQNYFKQLLHEIELHEKQFNDVHNQGAALINQRHPAGEVIEVYLRTMQNQWDWMLNLSKCLEGHLRDAYNAKAFVEESEQVEQQMQQQLDHLDREYSRTDFSLDDGEQMLRQLDSVREYIQQLHARLLSLTDRCAQISPLWQRGERISKPLPVMALCEYKSKDKIHIRQGDECTLLDNHDQIQWRVRGMDGVEASVPSVVFRIPPPDPRLASFLSRLHNQFEKLRKLWDRTHHLVRYNMVLNTMRTVRAWDLDTFLSIPSDQRDEIIKALNEDVNKLLSEMDPNDPLAKRLKDELRMTNEHFYDLLARAQKEPEPDYSNQFDAACAELVRKFEEGWKQLNHRVQERVATNLEELERQIKEHKAFEDALQTLDVDVSNVKELYRQLPHPTPTQRAAHDNMVQRWQDIWELSRMYVERLKGLESVLNGLDEVTDIVRRHEITLASFDDMPAALERLRGVHAQLLELNMVLQQQENIVKKLNRDTATLRQHVARTRFGAANHPDVDQIEDRVSQITVRWDNVNSQVAERLRIAEEAQQTQMVYRSQYTEELGWLDRVEATIDSLRRPEELRPEELQGQLDQLVAEYAQLQEHTATIENINKEGGKFIRDAKSYDLRLSQYHDSVISIHGPGVKQELHRQVPQPKTGATVVTEELELLNRRFAELSSVILERKNIVNVLIQNWRRKQQEEEERRRAEEEAKRRAFEAARRKALEEADRLRREREASEVARKATDEAERMRRLRDAEEEAERLRRLRAEDEERRRLRAMDEEERRRRREQQEAEEAARRKQWDADEAARLKRWQDEQKKAQEQRQAERVEEVHEFQPPPPVIPEMPRITEHEEEPQMFQEETVTKTQFYEMEGILHKQTGEILTFVEAIRQGLLNLSAGGEFFDIVSGQSVSLDKAVDMGLISENITEILNGRHGIKHPETGQEVTLLEAIQIGLYDPDSRQLRDIKTGELLSLFDSRHICPTDVQHRLIKMGVLKLPPMELEQALKNGVLNPISGVFRGKYVQDPISLRDALAHGYIQFPSAQPLLALTLTDCIVDGFIDAHAGEFVDRFGSSGERFTLRDALDRQRPLVKDNVRECINTATNQRLTIAEAMLAHALNPRSGKFTDLATRAELSLRQAYDQGLIQKSQTLTEVVEKGLLDTQGHFSDRGNRFTLMEAINSGLLDAEVRHIVSEQDQEVISIGEALERGLLSPDGKIVLGWAADGAHPERQLDLHEAHRQGLLTRRARHTIFDVKGVKNAELGTTLSFNEAVEAGIMQVQTERVLDQAVRQTLSLSDASRQGLVDSALADILMAPCGLSEGGTEVSLIRAVAKGLVDASKGVVVDPRFQRELSVREAYDRGMFTSLRSAMHLAALLDVHPSLMTPVKKKPYSKKRIQRPGQPALAEDQVKVTLAEAMRQGLIDARTQRFRQGNQEMSLDDALHRGLIDPQSEWIVPSRASGIGPTIEERTQETVTETGQQLAPKIFPDKELQESVNTVKRVRRTETSAVGGPGGVSVYRAVTGGKGSIEVPAQGYHVLEAERKGLLNLANGTVSAPGTDKQLSLEEAVNLGILDARSLNVRDTNSGRMLSLDEALQKKVVDRHGHLEHRGRRLTLREAIDERVAHVEAEPPATIGGSKKIIQFSSAAGPVTAFRPVGQPVVEEHEQAWSFDSAQGLFVDLTTNERIPLESAIRSGLLSSDDLRVRDALTGREMSLDEAQKWGIVNMREAYYLDKTDNKRYSLAEAARQHRIYPTGGVPENAADSLHTTVRVHTRQETATKEAVDQSKSAEHGHAEYSLNRYVDNRMLDPDTGLFSHPDAQKQMTLKELIVKGYLNPYNTRIMDRASGTDMHLLDAIREHIVDDVAGTVRDTLTGRVHDFATATRQGLVKEDSGVFSADRRTSRTSLGDAGSPRIVERKLQLTPYAQEPFRAASSTGSVGSVGGGTTHGQHASLFDAAAAGPVVSAAKSRDVWSSSNGHGTAITPTATATAIKPNERMVDLGGGKTVKVNVVRDADGLEKGEYFDPASNMKFTIQLHGDPVTTQTSTKVRSTSQVQSVELEPHAQFVGIDQIKDMRNGRVMSLADAQRLGIARVDRKGKQTTREYSAFRSSIDLAVNKGVLNARGERVSLEEAIRQRLIDIRELKYIHPRTGEAIDLTNAANQGLVDVTLAETLPNGVVHPGTGEKVSVRRAVEAGIVDSRTGEVRHPFTGERLSWVDLTRKVYSAITQNGVYDPRKGYAVSVASAFSDGLIDTRAAAYLNPITQEQLSLEEAHQRGIIDAQTFNALTTPALLDHRTHRRMTLVQAVDARLIDPRAKTVQISPDRVVPVKQAVDEGALPRDVGEQLQRVDKLTFVEAVSRGLIDAAQGTFTDAESGRQMSIADAVSHGLIDTGSISGPDADGAEAATNLARIIQSDEFDERSGRVQDPQTRLYLPFGAAVNQRLVDPDSLLHDLDSSKTMTLREALSMDLIDSHGRYVPKHAKGAIGAQTVPLKEAVQRGLIALIGSPMQAALAVSEALKRRDVEGYKFRLEPLDDSTLQRMSSAGYDTLSGTSGATGRPRGYEETVVRTRRAPEPSLSVRVRSSDGSDSLLRGSRARSDVDPLALVDFQTDFLKLLQAQGFDVDEKCVENPSTMRLMSIREAVESGLFDVTSGELINPISGRHYPVQRAVQMRLVQTTPERAQQLEDALAQAQQQHSHIVQPLQKRPSGQFSPSSISLGSGGGGGVVAGPAGGAEHGYSSYSQRRSSYGVGDSQPVSPLNGRHSWSSRNISWRGPDTTELRAHPEIVDVRHASVERGANGVPPGMEKDDFHREFDEFRRDASPTGGRPPMNTQRTRTFVSPDGRTRTTTHYSHQRSEY</sequence>
<feature type="compositionally biased region" description="Low complexity" evidence="10">
    <location>
        <begin position="58"/>
        <end position="100"/>
    </location>
</feature>
<dbReference type="FunFam" id="1.10.418.10:FF:000048">
    <property type="entry name" value="Short stop, isoform B"/>
    <property type="match status" value="1"/>
</dbReference>
<comment type="caution">
    <text evidence="13">The sequence shown here is derived from an EMBL/GenBank/DDBJ whole genome shotgun (WGS) entry which is preliminary data.</text>
</comment>
<evidence type="ECO:0000256" key="3">
    <source>
        <dbReference type="ARBA" id="ARBA00022490"/>
    </source>
</evidence>
<feature type="compositionally biased region" description="Low complexity" evidence="10">
    <location>
        <begin position="3395"/>
        <end position="3406"/>
    </location>
</feature>
<evidence type="ECO:0000313" key="13">
    <source>
        <dbReference type="EMBL" id="KAL3085373.1"/>
    </source>
</evidence>
<feature type="compositionally biased region" description="Polar residues" evidence="10">
    <location>
        <begin position="287"/>
        <end position="307"/>
    </location>
</feature>
<feature type="region of interest" description="Disordered" evidence="10">
    <location>
        <begin position="3380"/>
        <end position="3452"/>
    </location>
</feature>
<dbReference type="PANTHER" id="PTHR23169">
    <property type="entry name" value="ENVOPLAKIN"/>
    <property type="match status" value="1"/>
</dbReference>
<dbReference type="Pfam" id="PF17902">
    <property type="entry name" value="SH3_10"/>
    <property type="match status" value="1"/>
</dbReference>
<keyword evidence="3" id="KW-0963">Cytoplasm</keyword>
<keyword evidence="9" id="KW-0175">Coiled coil</keyword>
<feature type="region of interest" description="Disordered" evidence="10">
    <location>
        <begin position="3232"/>
        <end position="3282"/>
    </location>
</feature>
<dbReference type="InterPro" id="IPR036872">
    <property type="entry name" value="CH_dom_sf"/>
</dbReference>
<feature type="region of interest" description="Disordered" evidence="10">
    <location>
        <begin position="58"/>
        <end position="142"/>
    </location>
</feature>
<evidence type="ECO:0000256" key="8">
    <source>
        <dbReference type="PROSITE-ProRule" id="PRU00192"/>
    </source>
</evidence>
<evidence type="ECO:0000259" key="11">
    <source>
        <dbReference type="PROSITE" id="PS50002"/>
    </source>
</evidence>
<dbReference type="InterPro" id="IPR035915">
    <property type="entry name" value="Plakin_repeat_sf"/>
</dbReference>
<dbReference type="SMART" id="SM00250">
    <property type="entry name" value="PLEC"/>
    <property type="match status" value="19"/>
</dbReference>
<dbReference type="SUPFAM" id="SSF75399">
    <property type="entry name" value="Plakin repeat"/>
    <property type="match status" value="12"/>
</dbReference>
<keyword evidence="2 8" id="KW-0728">SH3 domain</keyword>
<dbReference type="InterPro" id="IPR001589">
    <property type="entry name" value="Actinin_actin-bd_CS"/>
</dbReference>
<feature type="region of interest" description="Disordered" evidence="10">
    <location>
        <begin position="3506"/>
        <end position="3546"/>
    </location>
</feature>
<comment type="subcellular location">
    <subcellularLocation>
        <location evidence="1">Cytoplasm</location>
    </subcellularLocation>
</comment>
<dbReference type="SUPFAM" id="SSF46966">
    <property type="entry name" value="Spectrin repeat"/>
    <property type="match status" value="4"/>
</dbReference>
<feature type="domain" description="Calponin-homology (CH)" evidence="12">
    <location>
        <begin position="327"/>
        <end position="433"/>
    </location>
</feature>
<evidence type="ECO:0000313" key="14">
    <source>
        <dbReference type="Proteomes" id="UP001620645"/>
    </source>
</evidence>
<dbReference type="SMART" id="SM00033">
    <property type="entry name" value="CH"/>
    <property type="match status" value="2"/>
</dbReference>